<evidence type="ECO:0000256" key="1">
    <source>
        <dbReference type="SAM" id="MobiDB-lite"/>
    </source>
</evidence>
<dbReference type="AlphaFoldDB" id="A0A2A9NTW9"/>
<evidence type="ECO:0000313" key="3">
    <source>
        <dbReference type="Proteomes" id="UP000242287"/>
    </source>
</evidence>
<organism evidence="2 3">
    <name type="scientific">Amanita thiersii Skay4041</name>
    <dbReference type="NCBI Taxonomy" id="703135"/>
    <lineage>
        <taxon>Eukaryota</taxon>
        <taxon>Fungi</taxon>
        <taxon>Dikarya</taxon>
        <taxon>Basidiomycota</taxon>
        <taxon>Agaricomycotina</taxon>
        <taxon>Agaricomycetes</taxon>
        <taxon>Agaricomycetidae</taxon>
        <taxon>Agaricales</taxon>
        <taxon>Pluteineae</taxon>
        <taxon>Amanitaceae</taxon>
        <taxon>Amanita</taxon>
    </lineage>
</organism>
<evidence type="ECO:0000313" key="2">
    <source>
        <dbReference type="EMBL" id="PFH51751.1"/>
    </source>
</evidence>
<dbReference type="EMBL" id="KZ301985">
    <property type="protein sequence ID" value="PFH51751.1"/>
    <property type="molecule type" value="Genomic_DNA"/>
</dbReference>
<feature type="region of interest" description="Disordered" evidence="1">
    <location>
        <begin position="98"/>
        <end position="119"/>
    </location>
</feature>
<protein>
    <submittedName>
        <fullName evidence="2">Uncharacterized protein</fullName>
    </submittedName>
</protein>
<gene>
    <name evidence="2" type="ORF">AMATHDRAFT_46916</name>
</gene>
<name>A0A2A9NTW9_9AGAR</name>
<reference evidence="2 3" key="1">
    <citation type="submission" date="2014-02" db="EMBL/GenBank/DDBJ databases">
        <title>Transposable element dynamics among asymbiotic and ectomycorrhizal Amanita fungi.</title>
        <authorList>
            <consortium name="DOE Joint Genome Institute"/>
            <person name="Hess J."/>
            <person name="Skrede I."/>
            <person name="Wolfe B."/>
            <person name="LaButti K."/>
            <person name="Ohm R.A."/>
            <person name="Grigoriev I.V."/>
            <person name="Pringle A."/>
        </authorList>
    </citation>
    <scope>NUCLEOTIDE SEQUENCE [LARGE SCALE GENOMIC DNA]</scope>
    <source>
        <strain evidence="2 3">SKay4041</strain>
    </source>
</reference>
<dbReference type="Proteomes" id="UP000242287">
    <property type="component" value="Unassembled WGS sequence"/>
</dbReference>
<keyword evidence="3" id="KW-1185">Reference proteome</keyword>
<feature type="compositionally biased region" description="Polar residues" evidence="1">
    <location>
        <begin position="98"/>
        <end position="112"/>
    </location>
</feature>
<sequence>MCIFDCINSLNIACSYPTFLRVKQLPGHLQNYHTELDGKTFSSHSDVLKPSWCPYPPPLSSLSTPQPLFTSSPGSAIVKSKAMPKPLHFWDMAPLSSQGSWGTPSHRPSQLPTRGKTRLESKEVPSTLFDSLEPWDKKVISMVDGRHAHIKVQPCSNETQKDVSRPQVTHGVIHKQTVGQTIHYDVFVKKMKEGIVVDRGHNSA</sequence>
<proteinExistence type="predicted"/>
<accession>A0A2A9NTW9</accession>